<dbReference type="eggNOG" id="ENOG5031NWC">
    <property type="taxonomic scope" value="Bacteria"/>
</dbReference>
<comment type="caution">
    <text evidence="2">The sequence shown here is derived from an EMBL/GenBank/DDBJ whole genome shotgun (WGS) entry which is preliminary data.</text>
</comment>
<dbReference type="AlphaFoldDB" id="F9RI87"/>
<dbReference type="RefSeq" id="WP_005592643.1">
    <property type="nucleotide sequence ID" value="NZ_AFWE01000018.1"/>
</dbReference>
<organism evidence="2 3">
    <name type="scientific">Vibrio scophthalmi LMG 19158</name>
    <dbReference type="NCBI Taxonomy" id="870967"/>
    <lineage>
        <taxon>Bacteria</taxon>
        <taxon>Pseudomonadati</taxon>
        <taxon>Pseudomonadota</taxon>
        <taxon>Gammaproteobacteria</taxon>
        <taxon>Vibrionales</taxon>
        <taxon>Vibrionaceae</taxon>
        <taxon>Vibrio</taxon>
    </lineage>
</organism>
<accession>F9RI87</accession>
<evidence type="ECO:0000313" key="1">
    <source>
        <dbReference type="EMBL" id="EGU37414.1"/>
    </source>
</evidence>
<evidence type="ECO:0000313" key="2">
    <source>
        <dbReference type="EMBL" id="EGU42419.1"/>
    </source>
</evidence>
<dbReference type="EMBL" id="AFWE01000108">
    <property type="protein sequence ID" value="EGU37414.1"/>
    <property type="molecule type" value="Genomic_DNA"/>
</dbReference>
<name>F9RI87_9VIBR</name>
<sequence length="77" mass="8837">MDNKKFYHASNIVSLDDFLKSDFAQGSHIYCAFTKNSMDSFIKHNLEKKLVKSISFSDGHTLYPTAPEIELEDAEYN</sequence>
<dbReference type="EMBL" id="AFWE01000018">
    <property type="protein sequence ID" value="EGU42419.1"/>
    <property type="molecule type" value="Genomic_DNA"/>
</dbReference>
<reference evidence="2 3" key="1">
    <citation type="journal article" date="2012" name="Int. J. Syst. Evol. Microbiol.">
        <title>Vibrio caribbeanicus sp. nov., isolated from the marine sponge Scleritoderma cyanea.</title>
        <authorList>
            <person name="Hoffmann M."/>
            <person name="Monday S.R."/>
            <person name="Allard M.W."/>
            <person name="Strain E.A."/>
            <person name="Whittaker P."/>
            <person name="Naum M."/>
            <person name="McCarthy P.J."/>
            <person name="Lopez J.V."/>
            <person name="Fischer M."/>
            <person name="Brown E.W."/>
        </authorList>
    </citation>
    <scope>NUCLEOTIDE SEQUENCE [LARGE SCALE GENOMIC DNA]</scope>
    <source>
        <strain evidence="2 3">LMG 19158</strain>
    </source>
</reference>
<dbReference type="Proteomes" id="UP000004349">
    <property type="component" value="Unassembled WGS sequence"/>
</dbReference>
<gene>
    <name evidence="1" type="ORF">VIS19158_08865</name>
    <name evidence="2" type="ORF">VIS19158_11498</name>
</gene>
<protein>
    <submittedName>
        <fullName evidence="2">Uncharacterized protein</fullName>
    </submittedName>
</protein>
<evidence type="ECO:0000313" key="3">
    <source>
        <dbReference type="Proteomes" id="UP000004349"/>
    </source>
</evidence>
<proteinExistence type="predicted"/>